<gene>
    <name evidence="2" type="ORF">NT26_0632</name>
</gene>
<accession>L0NC25</accession>
<keyword evidence="3" id="KW-1185">Reference proteome</keyword>
<evidence type="ECO:0000313" key="3">
    <source>
        <dbReference type="Proteomes" id="UP000010792"/>
    </source>
</evidence>
<evidence type="ECO:0000256" key="1">
    <source>
        <dbReference type="SAM" id="Phobius"/>
    </source>
</evidence>
<protein>
    <submittedName>
        <fullName evidence="2">Uncharacterized protein</fullName>
    </submittedName>
</protein>
<keyword evidence="1" id="KW-0812">Transmembrane</keyword>
<dbReference type="STRING" id="1125847.NT26_0632"/>
<dbReference type="EMBL" id="FO082820">
    <property type="protein sequence ID" value="CCF18356.1"/>
    <property type="molecule type" value="Genomic_DNA"/>
</dbReference>
<dbReference type="Proteomes" id="UP000010792">
    <property type="component" value="Chromosome"/>
</dbReference>
<keyword evidence="1" id="KW-0472">Membrane</keyword>
<proteinExistence type="predicted"/>
<evidence type="ECO:0000313" key="2">
    <source>
        <dbReference type="EMBL" id="CCF18356.1"/>
    </source>
</evidence>
<organism evidence="2 3">
    <name type="scientific">Pseudorhizobium banfieldiae</name>
    <dbReference type="NCBI Taxonomy" id="1125847"/>
    <lineage>
        <taxon>Bacteria</taxon>
        <taxon>Pseudomonadati</taxon>
        <taxon>Pseudomonadota</taxon>
        <taxon>Alphaproteobacteria</taxon>
        <taxon>Hyphomicrobiales</taxon>
        <taxon>Rhizobiaceae</taxon>
        <taxon>Rhizobium/Agrobacterium group</taxon>
        <taxon>Pseudorhizobium</taxon>
    </lineage>
</organism>
<name>L0NC25_9HYPH</name>
<reference evidence="2 3" key="1">
    <citation type="journal article" date="2013" name="Genome Biol. Evol.">
        <title>Life in an arsenic-containing gold mine: genome and physiology of the autotrophic arsenite-oxidizing bacterium rhizobium sp. NT-26.</title>
        <authorList>
            <person name="Andres J."/>
            <person name="Arsene-Ploetze F."/>
            <person name="Barbe V."/>
            <person name="Brochier-Armanet C."/>
            <person name="Cleiss-Arnold J."/>
            <person name="Coppee J.Y."/>
            <person name="Dillies M.A."/>
            <person name="Geist"/>
            <person name="L"/>
            <person name="Joublin A."/>
            <person name="Koechler S."/>
            <person name="Lassalle F."/>
            <person name="Marchal M."/>
            <person name="Medigue C."/>
            <person name="Muller D."/>
            <person name="Nesme X."/>
            <person name="Plewniak F."/>
            <person name="Proux C."/>
            <person name="Ramirez-Bahena M.H."/>
            <person name="Schenowitz C."/>
            <person name="Sismeiro O."/>
            <person name="Vallenet D."/>
            <person name="Santini J.M."/>
            <person name="Bertin P.N."/>
        </authorList>
    </citation>
    <scope>NUCLEOTIDE SEQUENCE [LARGE SCALE GENOMIC DNA]</scope>
    <source>
        <strain evidence="2 3">NT-26</strain>
    </source>
</reference>
<keyword evidence="1" id="KW-1133">Transmembrane helix</keyword>
<sequence length="79" mass="8170">MLLRHTLATISTLAAGVDASLHVADTLAVIGALAAYLRTFAASVLVVLGADQHEMGRGAANLGAGHHQPEVLRFRVLAT</sequence>
<feature type="transmembrane region" description="Helical" evidence="1">
    <location>
        <begin position="29"/>
        <end position="48"/>
    </location>
</feature>
<dbReference type="KEGG" id="rht:NT26_0632"/>
<dbReference type="AlphaFoldDB" id="L0NC25"/>